<dbReference type="CDD" id="cd04688">
    <property type="entry name" value="NUDIX_Hydrolase"/>
    <property type="match status" value="1"/>
</dbReference>
<dbReference type="Gene3D" id="3.90.79.10">
    <property type="entry name" value="Nucleoside Triphosphate Pyrophosphohydrolase"/>
    <property type="match status" value="1"/>
</dbReference>
<feature type="domain" description="Nudix hydrolase" evidence="4">
    <location>
        <begin position="5"/>
        <end position="149"/>
    </location>
</feature>
<evidence type="ECO:0000313" key="6">
    <source>
        <dbReference type="Proteomes" id="UP000003039"/>
    </source>
</evidence>
<dbReference type="Proteomes" id="UP000003039">
    <property type="component" value="Unassembled WGS sequence"/>
</dbReference>
<dbReference type="PROSITE" id="PS51462">
    <property type="entry name" value="NUDIX"/>
    <property type="match status" value="1"/>
</dbReference>
<dbReference type="AlphaFoldDB" id="B7X0G1"/>
<dbReference type="RefSeq" id="WP_003053172.1">
    <property type="nucleotide sequence ID" value="NZ_AAUJ02000001.1"/>
</dbReference>
<dbReference type="EMBL" id="AAUJ02000001">
    <property type="protein sequence ID" value="EED66311.1"/>
    <property type="molecule type" value="Genomic_DNA"/>
</dbReference>
<comment type="caution">
    <text evidence="5">The sequence shown here is derived from an EMBL/GenBank/DDBJ whole genome shotgun (WGS) entry which is preliminary data.</text>
</comment>
<evidence type="ECO:0000313" key="5">
    <source>
        <dbReference type="EMBL" id="EED66311.1"/>
    </source>
</evidence>
<keyword evidence="2 5" id="KW-0378">Hydrolase</keyword>
<dbReference type="InterPro" id="IPR000086">
    <property type="entry name" value="NUDIX_hydrolase_dom"/>
</dbReference>
<sequence>MVITKWRPAASIKVKAIGLHWREGKLLAVEVLDDQGRLKGVRPLGGSIEFGETWHSALIREFKEELNVDVQIMGSPLVMENLYTHEGVLGHEVLFIGEVLFDIEIFENRSSIEFQEDSGMQCVARWFDLAELDLPEGPALFPVGLKSALQEKYDCQSRAATRGPGAALSLSPGKRPCSDLSPS</sequence>
<dbReference type="Pfam" id="PF00293">
    <property type="entry name" value="NUDIX"/>
    <property type="match status" value="1"/>
</dbReference>
<comment type="cofactor">
    <cofactor evidence="1">
        <name>Mg(2+)</name>
        <dbReference type="ChEBI" id="CHEBI:18420"/>
    </cofactor>
</comment>
<dbReference type="InterPro" id="IPR015797">
    <property type="entry name" value="NUDIX_hydrolase-like_dom_sf"/>
</dbReference>
<reference evidence="5 6" key="1">
    <citation type="journal article" date="2004" name="Appl. Environ. Microbiol.">
        <title>Mineralization of individual congeners of linear alkylbenzenesulfonate by defined pairs of heterotrophic bacteria.</title>
        <authorList>
            <person name="Schleheck D."/>
            <person name="Knepper T.P."/>
            <person name="Fischer K."/>
            <person name="Cook A.M."/>
        </authorList>
    </citation>
    <scope>NUCLEOTIDE SEQUENCE [LARGE SCALE GENOMIC DNA]</scope>
    <source>
        <strain evidence="6">DSM 14576 / KF-1</strain>
    </source>
</reference>
<dbReference type="OrthoDB" id="7376250at2"/>
<evidence type="ECO:0000256" key="2">
    <source>
        <dbReference type="ARBA" id="ARBA00022801"/>
    </source>
</evidence>
<evidence type="ECO:0000256" key="1">
    <source>
        <dbReference type="ARBA" id="ARBA00001946"/>
    </source>
</evidence>
<organism evidence="5 6">
    <name type="scientific">Comamonas testosteroni (strain DSM 14576 / KF-1)</name>
    <name type="common">Pseudomonas testosteroni</name>
    <dbReference type="NCBI Taxonomy" id="399795"/>
    <lineage>
        <taxon>Bacteria</taxon>
        <taxon>Pseudomonadati</taxon>
        <taxon>Pseudomonadota</taxon>
        <taxon>Betaproteobacteria</taxon>
        <taxon>Burkholderiales</taxon>
        <taxon>Comamonadaceae</taxon>
        <taxon>Comamonas</taxon>
    </lineage>
</organism>
<protein>
    <submittedName>
        <fullName evidence="5">NUDIX hydrolase</fullName>
    </submittedName>
</protein>
<dbReference type="PROSITE" id="PS00893">
    <property type="entry name" value="NUDIX_BOX"/>
    <property type="match status" value="1"/>
</dbReference>
<dbReference type="eggNOG" id="COG1051">
    <property type="taxonomic scope" value="Bacteria"/>
</dbReference>
<proteinExistence type="predicted"/>
<dbReference type="SUPFAM" id="SSF55811">
    <property type="entry name" value="Nudix"/>
    <property type="match status" value="1"/>
</dbReference>
<gene>
    <name evidence="5" type="ORF">CtesDRAFT_PD1257</name>
</gene>
<evidence type="ECO:0000259" key="4">
    <source>
        <dbReference type="PROSITE" id="PS51462"/>
    </source>
</evidence>
<dbReference type="GO" id="GO:0016787">
    <property type="term" value="F:hydrolase activity"/>
    <property type="evidence" value="ECO:0007669"/>
    <property type="project" value="UniProtKB-KW"/>
</dbReference>
<dbReference type="InterPro" id="IPR020084">
    <property type="entry name" value="NUDIX_hydrolase_CS"/>
</dbReference>
<name>B7X0G1_COMTK</name>
<accession>B7X0G1</accession>
<evidence type="ECO:0000256" key="3">
    <source>
        <dbReference type="SAM" id="MobiDB-lite"/>
    </source>
</evidence>
<feature type="region of interest" description="Disordered" evidence="3">
    <location>
        <begin position="160"/>
        <end position="183"/>
    </location>
</feature>